<accession>A0A482ZB43</accession>
<sequence length="159" mass="18256">MNTMRVLWVFLTICALTSAENKDNDEDEEYLAYGINPPTKIALCKHNSEEFGAEFDACTEKVDPSMKIILSTCRMQALEITEEPKMFDLLTKACKDKSIFRAIDKCLVKSNEEFKKAKFGAEAVECFAGLEKKHELALVPGKKFFLELKHRNSFFMFMF</sequence>
<reference evidence="2" key="1">
    <citation type="submission" date="2017-03" db="EMBL/GenBank/DDBJ databases">
        <authorList>
            <person name="QRISCLOUD D."/>
        </authorList>
    </citation>
    <scope>NUCLEOTIDE SEQUENCE</scope>
</reference>
<proteinExistence type="predicted"/>
<organism evidence="2">
    <name type="scientific">Latrodectus hasselti</name>
    <name type="common">Redback spider</name>
    <dbReference type="NCBI Taxonomy" id="256736"/>
    <lineage>
        <taxon>Eukaryota</taxon>
        <taxon>Metazoa</taxon>
        <taxon>Ecdysozoa</taxon>
        <taxon>Arthropoda</taxon>
        <taxon>Chelicerata</taxon>
        <taxon>Arachnida</taxon>
        <taxon>Araneae</taxon>
        <taxon>Araneomorphae</taxon>
        <taxon>Entelegynae</taxon>
        <taxon>Araneoidea</taxon>
        <taxon>Theridiidae</taxon>
        <taxon>Latrodectus</taxon>
    </lineage>
</organism>
<evidence type="ECO:0000256" key="1">
    <source>
        <dbReference type="SAM" id="SignalP"/>
    </source>
</evidence>
<keyword evidence="1" id="KW-0732">Signal</keyword>
<dbReference type="EMBL" id="HAGP01000038">
    <property type="protein sequence ID" value="SMD29975.1"/>
    <property type="molecule type" value="Transcribed_RNA"/>
</dbReference>
<feature type="chain" id="PRO_5019738565" evidence="1">
    <location>
        <begin position="20"/>
        <end position="159"/>
    </location>
</feature>
<name>A0A482ZB43_LATHA</name>
<protein>
    <submittedName>
        <fullName evidence="2">U19-Theriditoxin-Lha1b_1</fullName>
    </submittedName>
</protein>
<evidence type="ECO:0000313" key="2">
    <source>
        <dbReference type="EMBL" id="SMD29975.1"/>
    </source>
</evidence>
<feature type="signal peptide" evidence="1">
    <location>
        <begin position="1"/>
        <end position="19"/>
    </location>
</feature>
<dbReference type="AlphaFoldDB" id="A0A482ZB43"/>
<reference evidence="2" key="2">
    <citation type="submission" date="2019-04" db="EMBL/GenBank/DDBJ databases">
        <title>Unravelling the molecular evolution of spider venoms.</title>
        <authorList>
            <person name="Pineda S."/>
        </authorList>
    </citation>
    <scope>NUCLEOTIDE SEQUENCE</scope>
</reference>